<comment type="caution">
    <text evidence="1">The sequence shown here is derived from an EMBL/GenBank/DDBJ whole genome shotgun (WGS) entry which is preliminary data.</text>
</comment>
<dbReference type="Proteomes" id="UP000241912">
    <property type="component" value="Unassembled WGS sequence"/>
</dbReference>
<protein>
    <submittedName>
        <fullName evidence="1">Uncharacterized protein</fullName>
    </submittedName>
</protein>
<gene>
    <name evidence="1" type="ORF">C7H79_03825</name>
</gene>
<name>A0A2P7NXY2_9PROT</name>
<dbReference type="EMBL" id="PXXU01000007">
    <property type="protein sequence ID" value="PSJ18321.1"/>
    <property type="molecule type" value="Genomic_DNA"/>
</dbReference>
<sequence>MLYHGIRSKTRSFSLRYSFIDLKRPPQNCVYAPIKLLAVKVNQAARKFSGTKKTSYAAAFVRLIF</sequence>
<evidence type="ECO:0000313" key="1">
    <source>
        <dbReference type="EMBL" id="PSJ18321.1"/>
    </source>
</evidence>
<reference evidence="1 2" key="1">
    <citation type="submission" date="2018-03" db="EMBL/GenBank/DDBJ databases">
        <title>Draft genome of Nitrosomonas supralitoralis APG5.</title>
        <authorList>
            <person name="Urakawa H."/>
            <person name="Lopez J.V."/>
        </authorList>
    </citation>
    <scope>NUCLEOTIDE SEQUENCE [LARGE SCALE GENOMIC DNA]</scope>
    <source>
        <strain evidence="1 2">APG5</strain>
    </source>
</reference>
<organism evidence="1 2">
    <name type="scientific">Nitrosomonas supralitoralis</name>
    <dbReference type="NCBI Taxonomy" id="2116706"/>
    <lineage>
        <taxon>Bacteria</taxon>
        <taxon>Pseudomonadati</taxon>
        <taxon>Pseudomonadota</taxon>
        <taxon>Betaproteobacteria</taxon>
        <taxon>Nitrosomonadales</taxon>
        <taxon>Nitrosomonadaceae</taxon>
        <taxon>Nitrosomonas</taxon>
    </lineage>
</organism>
<evidence type="ECO:0000313" key="2">
    <source>
        <dbReference type="Proteomes" id="UP000241912"/>
    </source>
</evidence>
<proteinExistence type="predicted"/>
<keyword evidence="2" id="KW-1185">Reference proteome</keyword>
<accession>A0A2P7NXY2</accession>
<dbReference type="AlphaFoldDB" id="A0A2P7NXY2"/>